<evidence type="ECO:0000313" key="3">
    <source>
        <dbReference type="Proteomes" id="UP000316008"/>
    </source>
</evidence>
<dbReference type="Pfam" id="PF13585">
    <property type="entry name" value="CHU_C"/>
    <property type="match status" value="1"/>
</dbReference>
<feature type="domain" description="PKD/Chitinase" evidence="1">
    <location>
        <begin position="282"/>
        <end position="364"/>
    </location>
</feature>
<reference evidence="2 3" key="1">
    <citation type="submission" date="2019-07" db="EMBL/GenBank/DDBJ databases">
        <authorList>
            <person name="Huq M.A."/>
        </authorList>
    </citation>
    <scope>NUCLEOTIDE SEQUENCE [LARGE SCALE GENOMIC DNA]</scope>
    <source>
        <strain evidence="2 3">MAH-3</strain>
    </source>
</reference>
<dbReference type="Proteomes" id="UP000316008">
    <property type="component" value="Unassembled WGS sequence"/>
</dbReference>
<dbReference type="InterPro" id="IPR022409">
    <property type="entry name" value="PKD/Chitinase_dom"/>
</dbReference>
<evidence type="ECO:0000313" key="2">
    <source>
        <dbReference type="EMBL" id="TSJ39956.1"/>
    </source>
</evidence>
<dbReference type="SUPFAM" id="SSF49299">
    <property type="entry name" value="PKD domain"/>
    <property type="match status" value="1"/>
</dbReference>
<dbReference type="InterPro" id="IPR035986">
    <property type="entry name" value="PKD_dom_sf"/>
</dbReference>
<accession>A0A556MJB2</accession>
<gene>
    <name evidence="2" type="ORF">FO442_16750</name>
</gene>
<comment type="caution">
    <text evidence="2">The sequence shown here is derived from an EMBL/GenBank/DDBJ whole genome shotgun (WGS) entry which is preliminary data.</text>
</comment>
<dbReference type="SUPFAM" id="SSF101898">
    <property type="entry name" value="NHL repeat"/>
    <property type="match status" value="1"/>
</dbReference>
<organism evidence="2 3">
    <name type="scientific">Fluviicola chungangensis</name>
    <dbReference type="NCBI Taxonomy" id="2597671"/>
    <lineage>
        <taxon>Bacteria</taxon>
        <taxon>Pseudomonadati</taxon>
        <taxon>Bacteroidota</taxon>
        <taxon>Flavobacteriia</taxon>
        <taxon>Flavobacteriales</taxon>
        <taxon>Crocinitomicaceae</taxon>
        <taxon>Fluviicola</taxon>
    </lineage>
</organism>
<dbReference type="InterPro" id="IPR026341">
    <property type="entry name" value="T9SS_type_B"/>
</dbReference>
<sequence>MITFTTMGFKLISFCFISFFGAFVCFSQTVNDSLILFANHQLYKVNKNNSGVSPYLNITNFPPDDPFSLDWSEPHQCYYGIQISLGNSIFKISETGLYTTLGPVNVPGYTISTIEGIAFNPQDNQLYASVSLNGGPSQGDYCSETLIRINLVTMQGQIIGVFSHPTTNAIESEADAIEFDEQGILYYFDCSVNSDSRIFKQDLTFANPPVLLCQAPYYSMSDLTVKDGTIFISRGVGAYIINKCPVTGGPLQQMNVSPTVLFNGTLFRGITWKPEECDQTPIASFTATDNTTGYPGLTVHFSNSSQGATFFHFQFAPNLSTNTADVTEMVSCTFNQPGIYPVVLTASNGSCSDTDTIYVTILEPNPGTGPEPDPDTVKPILANSFTPNGDGINDEFFLTFPDAVKIHIGIFNRWGNQMTELNTLTEKWDGKVNGIEVSEGVYFYNYEVTLADNTTVTGQGFLTLVR</sequence>
<dbReference type="InterPro" id="IPR013783">
    <property type="entry name" value="Ig-like_fold"/>
</dbReference>
<dbReference type="CDD" id="cd00146">
    <property type="entry name" value="PKD"/>
    <property type="match status" value="1"/>
</dbReference>
<evidence type="ECO:0000259" key="1">
    <source>
        <dbReference type="SMART" id="SM00089"/>
    </source>
</evidence>
<protein>
    <submittedName>
        <fullName evidence="2">T9SS type B sorting domain-containing protein</fullName>
    </submittedName>
</protein>
<dbReference type="EMBL" id="VLPL01000010">
    <property type="protein sequence ID" value="TSJ39956.1"/>
    <property type="molecule type" value="Genomic_DNA"/>
</dbReference>
<name>A0A556MJB2_9FLAO</name>
<dbReference type="NCBIfam" id="TIGR04131">
    <property type="entry name" value="Bac_Flav_CTERM"/>
    <property type="match status" value="1"/>
</dbReference>
<dbReference type="SMART" id="SM00089">
    <property type="entry name" value="PKD"/>
    <property type="match status" value="1"/>
</dbReference>
<keyword evidence="3" id="KW-1185">Reference proteome</keyword>
<proteinExistence type="predicted"/>
<dbReference type="Gene3D" id="2.60.40.10">
    <property type="entry name" value="Immunoglobulins"/>
    <property type="match status" value="1"/>
</dbReference>
<dbReference type="AlphaFoldDB" id="A0A556MJB2"/>